<dbReference type="SUPFAM" id="SSF50447">
    <property type="entry name" value="Translation proteins"/>
    <property type="match status" value="1"/>
</dbReference>
<dbReference type="EMBL" id="BRYB01000826">
    <property type="protein sequence ID" value="GMI38458.1"/>
    <property type="molecule type" value="Genomic_DNA"/>
</dbReference>
<dbReference type="InterPro" id="IPR031950">
    <property type="entry name" value="EFTUD2_N"/>
</dbReference>
<proteinExistence type="predicted"/>
<dbReference type="SUPFAM" id="SSF52540">
    <property type="entry name" value="P-loop containing nucleoside triphosphate hydrolases"/>
    <property type="match status" value="1"/>
</dbReference>
<dbReference type="SUPFAM" id="SSF54211">
    <property type="entry name" value="Ribosomal protein S5 domain 2-like"/>
    <property type="match status" value="1"/>
</dbReference>
<sequence>MADPSEMYDEFGNYVGPALDSDSDSDDSSAAPSVPSEPDQDEHDLPEDPMQDGELPAPPAQVGAPSAAIVLHEDKQHYPSAARVFGEDVAAAVIDEDSQALEEPIVAPTRTKNFSSSRTRDIDAAGAGGVPPPEYSVPKEYEVALTATPSLLRGVAVVGHLHHGKTALVDLLNDSARAGPSGSRPPLPPRFTDTLQAEQDREMSIKSTPLALAHQTTAGKTFVATFVDCPGHVNFHDESLAAMRAADGVLVCVDAVEGMMIHTEMLLSHALSESLHITLVITKLDRLILELHLPPADAFYKLQHTIDSVNSYIKSKNPLHKLLSPDRGNVAFSSAHHGYAFTTHSFASRYYATAPDAARNNMSAYEFGKRLWGDCYLDPDTRKFKRSNKQFRAKNVPRTFVQFILEPLYKLYTQCLGETEKDAQLALKTVGVDMTKSALRQSARPLIREACVKFFGEGHAAALIDMIVDHVPSPDRAASRKVEKFYSGDQTSEIAEAMRNCDPKGPLMVNIVKLYSSSDGSSFSAFGRIYSGSVRVGDKVRVLGEAFTLDDDEDMAFGQVQGVYMPKGRSLAGVTSLSAGNWIVIDGIDSSIAKTATVTGTSEDCAQAEIFAPLNFFTAGGESAVKIAVEPLNPAELPKMVEGLRRVCKSYPMARTKVEESGEHVLFGVGELYLDCVMHDLRHMYSEVEIKVSDPSVPFCETVIETSSVKCFAETPNQKNKLTFISEPLEDGIGMAIEKGHVDLSKDVKEVGKFFQSNFNWDILSARSVWAFGPGDKGGNILMDDTLPGEVDKQLLDTTKNSIVQGFQWAMREGPLCEEPVRNVKVKLLDAALATQPIMRGGGQVIPTARRAVYSSLLTASPRLMEPVYRMQIQCPNEITGAVLPLLSKRRGHIVKDAPVPGSTFTTMRAYIPVIDSFGFETTLRSFTQGQAMVFSVLDHWNVVPGDPLDSNIILHPLEPSPVPHLAREFLIKTRRRKGLSDNVSIYKFFDESVKEQLMDGDAE</sequence>
<evidence type="ECO:0000256" key="2">
    <source>
        <dbReference type="ARBA" id="ARBA00004229"/>
    </source>
</evidence>
<keyword evidence="11" id="KW-1185">Reference proteome</keyword>
<dbReference type="PANTHER" id="PTHR42908">
    <property type="entry name" value="TRANSLATION ELONGATION FACTOR-RELATED"/>
    <property type="match status" value="1"/>
</dbReference>
<dbReference type="InterPro" id="IPR035647">
    <property type="entry name" value="EFG_III/V"/>
</dbReference>
<evidence type="ECO:0000256" key="1">
    <source>
        <dbReference type="ARBA" id="ARBA00004123"/>
    </source>
</evidence>
<dbReference type="Pfam" id="PF00679">
    <property type="entry name" value="EFG_C"/>
    <property type="match status" value="1"/>
</dbReference>
<dbReference type="InterPro" id="IPR009000">
    <property type="entry name" value="Transl_B-barrel_sf"/>
</dbReference>
<dbReference type="Gene3D" id="3.30.70.870">
    <property type="entry name" value="Elongation Factor G (Translational Gtpase), domain 3"/>
    <property type="match status" value="1"/>
</dbReference>
<evidence type="ECO:0000313" key="10">
    <source>
        <dbReference type="EMBL" id="GMI38458.1"/>
    </source>
</evidence>
<dbReference type="Pfam" id="PF03764">
    <property type="entry name" value="EFG_IV"/>
    <property type="match status" value="1"/>
</dbReference>
<reference evidence="10 11" key="1">
    <citation type="journal article" date="2023" name="Commun. Biol.">
        <title>Genome analysis of Parmales, the sister group of diatoms, reveals the evolutionary specialization of diatoms from phago-mixotrophs to photoautotrophs.</title>
        <authorList>
            <person name="Ban H."/>
            <person name="Sato S."/>
            <person name="Yoshikawa S."/>
            <person name="Yamada K."/>
            <person name="Nakamura Y."/>
            <person name="Ichinomiya M."/>
            <person name="Sato N."/>
            <person name="Blanc-Mathieu R."/>
            <person name="Endo H."/>
            <person name="Kuwata A."/>
            <person name="Ogata H."/>
        </authorList>
    </citation>
    <scope>NUCLEOTIDE SEQUENCE [LARGE SCALE GENOMIC DNA]</scope>
</reference>
<dbReference type="InterPro" id="IPR005517">
    <property type="entry name" value="Transl_elong_EFG/EF2_IV"/>
</dbReference>
<dbReference type="PANTHER" id="PTHR42908:SF6">
    <property type="entry name" value="116 KDA U5 SMALL NUCLEAR RIBONUCLEOPROTEIN COMPONENT"/>
    <property type="match status" value="1"/>
</dbReference>
<evidence type="ECO:0000256" key="7">
    <source>
        <dbReference type="ARBA" id="ARBA00023242"/>
    </source>
</evidence>
<dbReference type="SUPFAM" id="SSF54980">
    <property type="entry name" value="EF-G C-terminal domain-like"/>
    <property type="match status" value="2"/>
</dbReference>
<dbReference type="Pfam" id="PF00009">
    <property type="entry name" value="GTP_EFTU"/>
    <property type="match status" value="1"/>
</dbReference>
<dbReference type="Gene3D" id="3.30.70.240">
    <property type="match status" value="1"/>
</dbReference>
<evidence type="ECO:0000256" key="4">
    <source>
        <dbReference type="ARBA" id="ARBA00022741"/>
    </source>
</evidence>
<comment type="subcellular location">
    <subcellularLocation>
        <location evidence="1">Nucleus</location>
    </subcellularLocation>
    <subcellularLocation>
        <location evidence="2">Plastid</location>
        <location evidence="2">Chloroplast</location>
    </subcellularLocation>
</comment>
<dbReference type="PROSITE" id="PS51722">
    <property type="entry name" value="G_TR_2"/>
    <property type="match status" value="1"/>
</dbReference>
<keyword evidence="3" id="KW-0507">mRNA processing</keyword>
<dbReference type="CDD" id="cd04098">
    <property type="entry name" value="eEF2_C_snRNP"/>
    <property type="match status" value="1"/>
</dbReference>
<name>A0ABQ6N273_9STRA</name>
<feature type="region of interest" description="Disordered" evidence="8">
    <location>
        <begin position="1"/>
        <end position="73"/>
    </location>
</feature>
<evidence type="ECO:0000256" key="6">
    <source>
        <dbReference type="ARBA" id="ARBA00023187"/>
    </source>
</evidence>
<comment type="caution">
    <text evidence="10">The sequence shown here is derived from an EMBL/GenBank/DDBJ whole genome shotgun (WGS) entry which is preliminary data.</text>
</comment>
<dbReference type="InterPro" id="IPR014721">
    <property type="entry name" value="Ribsml_uS5_D2-typ_fold_subgr"/>
</dbReference>
<dbReference type="Gene3D" id="3.90.1430.10">
    <property type="entry name" value="Yeast translation eEF2 (G' domain)"/>
    <property type="match status" value="1"/>
</dbReference>
<dbReference type="Proteomes" id="UP001165060">
    <property type="component" value="Unassembled WGS sequence"/>
</dbReference>
<accession>A0ABQ6N273</accession>
<dbReference type="Pfam" id="PF03144">
    <property type="entry name" value="GTP_EFTU_D2"/>
    <property type="match status" value="1"/>
</dbReference>
<gene>
    <name evidence="10" type="ORF">TeGR_g6380</name>
</gene>
<dbReference type="CDD" id="cd04090">
    <property type="entry name" value="EF2_II_snRNP"/>
    <property type="match status" value="1"/>
</dbReference>
<keyword evidence="5" id="KW-0342">GTP-binding</keyword>
<evidence type="ECO:0000256" key="8">
    <source>
        <dbReference type="SAM" id="MobiDB-lite"/>
    </source>
</evidence>
<feature type="compositionally biased region" description="Low complexity" evidence="8">
    <location>
        <begin position="28"/>
        <end position="37"/>
    </location>
</feature>
<keyword evidence="6" id="KW-0508">mRNA splicing</keyword>
<evidence type="ECO:0000256" key="3">
    <source>
        <dbReference type="ARBA" id="ARBA00022664"/>
    </source>
</evidence>
<evidence type="ECO:0000256" key="5">
    <source>
        <dbReference type="ARBA" id="ARBA00023134"/>
    </source>
</evidence>
<dbReference type="Pfam" id="PF16004">
    <property type="entry name" value="EFTUD2"/>
    <property type="match status" value="1"/>
</dbReference>
<evidence type="ECO:0000313" key="11">
    <source>
        <dbReference type="Proteomes" id="UP001165060"/>
    </source>
</evidence>
<feature type="domain" description="Tr-type G" evidence="9">
    <location>
        <begin position="150"/>
        <end position="475"/>
    </location>
</feature>
<evidence type="ECO:0000259" key="9">
    <source>
        <dbReference type="PROSITE" id="PS51722"/>
    </source>
</evidence>
<dbReference type="SMART" id="SM00889">
    <property type="entry name" value="EFG_IV"/>
    <property type="match status" value="1"/>
</dbReference>
<organism evidence="10 11">
    <name type="scientific">Tetraparma gracilis</name>
    <dbReference type="NCBI Taxonomy" id="2962635"/>
    <lineage>
        <taxon>Eukaryota</taxon>
        <taxon>Sar</taxon>
        <taxon>Stramenopiles</taxon>
        <taxon>Ochrophyta</taxon>
        <taxon>Bolidophyceae</taxon>
        <taxon>Parmales</taxon>
        <taxon>Triparmaceae</taxon>
        <taxon>Tetraparma</taxon>
    </lineage>
</organism>
<keyword evidence="4" id="KW-0547">Nucleotide-binding</keyword>
<dbReference type="InterPro" id="IPR000640">
    <property type="entry name" value="EFG_V-like"/>
</dbReference>
<protein>
    <recommendedName>
        <fullName evidence="9">Tr-type G domain-containing protein</fullName>
    </recommendedName>
</protein>
<dbReference type="InterPro" id="IPR000795">
    <property type="entry name" value="T_Tr_GTP-bd_dom"/>
</dbReference>
<dbReference type="Gene3D" id="2.40.30.10">
    <property type="entry name" value="Translation factors"/>
    <property type="match status" value="1"/>
</dbReference>
<dbReference type="SMART" id="SM00838">
    <property type="entry name" value="EFG_C"/>
    <property type="match status" value="1"/>
</dbReference>
<dbReference type="Gene3D" id="3.40.50.300">
    <property type="entry name" value="P-loop containing nucleotide triphosphate hydrolases"/>
    <property type="match status" value="1"/>
</dbReference>
<keyword evidence="7" id="KW-0539">Nucleus</keyword>
<feature type="compositionally biased region" description="Acidic residues" evidence="8">
    <location>
        <begin position="38"/>
        <end position="51"/>
    </location>
</feature>
<dbReference type="Gene3D" id="3.30.230.10">
    <property type="match status" value="1"/>
</dbReference>
<dbReference type="CDD" id="cd01683">
    <property type="entry name" value="EF2_IV_snRNP"/>
    <property type="match status" value="1"/>
</dbReference>
<dbReference type="InterPro" id="IPR035655">
    <property type="entry name" value="U5-116kDa_C"/>
</dbReference>
<dbReference type="InterPro" id="IPR020568">
    <property type="entry name" value="Ribosomal_Su5_D2-typ_SF"/>
</dbReference>
<dbReference type="InterPro" id="IPR027417">
    <property type="entry name" value="P-loop_NTPase"/>
</dbReference>
<dbReference type="InterPro" id="IPR004161">
    <property type="entry name" value="EFTu-like_2"/>
</dbReference>